<dbReference type="GO" id="GO:0006302">
    <property type="term" value="P:double-strand break repair"/>
    <property type="evidence" value="ECO:0007669"/>
    <property type="project" value="TreeGrafter"/>
</dbReference>
<dbReference type="InterPro" id="IPR014555">
    <property type="entry name" value="RecF-like"/>
</dbReference>
<accession>A0A6S6SQB7</accession>
<dbReference type="SUPFAM" id="SSF52540">
    <property type="entry name" value="P-loop containing nucleoside triphosphate hydrolases"/>
    <property type="match status" value="1"/>
</dbReference>
<organism evidence="2">
    <name type="scientific">uncultured Sulfurovum sp</name>
    <dbReference type="NCBI Taxonomy" id="269237"/>
    <lineage>
        <taxon>Bacteria</taxon>
        <taxon>Pseudomonadati</taxon>
        <taxon>Campylobacterota</taxon>
        <taxon>Epsilonproteobacteria</taxon>
        <taxon>Campylobacterales</taxon>
        <taxon>Sulfurovaceae</taxon>
        <taxon>Sulfurovum</taxon>
        <taxon>environmental samples</taxon>
    </lineage>
</organism>
<dbReference type="Gene3D" id="3.40.50.300">
    <property type="entry name" value="P-loop containing nucleotide triphosphate hydrolases"/>
    <property type="match status" value="1"/>
</dbReference>
<proteinExistence type="predicted"/>
<reference evidence="2" key="1">
    <citation type="submission" date="2020-01" db="EMBL/GenBank/DDBJ databases">
        <authorList>
            <person name="Meier V. D."/>
            <person name="Meier V D."/>
        </authorList>
    </citation>
    <scope>NUCLEOTIDE SEQUENCE</scope>
    <source>
        <strain evidence="2">HLG_WM_MAG_05</strain>
    </source>
</reference>
<feature type="domain" description="ATPase AAA-type core" evidence="1">
    <location>
        <begin position="28"/>
        <end position="330"/>
    </location>
</feature>
<dbReference type="GO" id="GO:0000731">
    <property type="term" value="P:DNA synthesis involved in DNA repair"/>
    <property type="evidence" value="ECO:0007669"/>
    <property type="project" value="TreeGrafter"/>
</dbReference>
<name>A0A6S6SQB7_9BACT</name>
<dbReference type="GO" id="GO:0016887">
    <property type="term" value="F:ATP hydrolysis activity"/>
    <property type="evidence" value="ECO:0007669"/>
    <property type="project" value="InterPro"/>
</dbReference>
<dbReference type="GO" id="GO:0005524">
    <property type="term" value="F:ATP binding"/>
    <property type="evidence" value="ECO:0007669"/>
    <property type="project" value="InterPro"/>
</dbReference>
<evidence type="ECO:0000313" key="2">
    <source>
        <dbReference type="EMBL" id="CAA6807190.1"/>
    </source>
</evidence>
<sequence length="400" mass="46102">MFFLIELHSCRIHNFKSLDNFILDFSKFTCLIGLNSSGKSTILQAIDFLSQQMKGDIIGWLKDRNWEAKELKCKFLNRQSITISIGFLYREKFYAWAFVFNPSLKKSTTEQIIYCPDAKSIDECETIFEVKNSKYMIIKDLGNPKENKLQGDIIQEYEGSFLSSLKPEFLPEPIREFKSYIQNIYSLDLLSPQELRKRSRVGDTLGLSGANLSAFLNSFTKEQKEEMLVQLKKAYPNLEAFNIRKSKGGWARLELIEQFGDKKLTNEAKYLNDGVLRLIAILAQLQSQKSFLLFDEIENGINSELVEYLMDILVDCKHQVMITTHSPMILNYIDDDIAKKSVQYIYKTKEGLTQSIPFFDIPSMAEKLEMMGAGSAYVDTNLEDLIEEIEEVKKSKKEAE</sequence>
<protein>
    <recommendedName>
        <fullName evidence="1">ATPase AAA-type core domain-containing protein</fullName>
    </recommendedName>
</protein>
<dbReference type="PIRSF" id="PIRSF029347">
    <property type="entry name" value="RecF"/>
    <property type="match status" value="1"/>
</dbReference>
<dbReference type="PANTHER" id="PTHR32182">
    <property type="entry name" value="DNA REPLICATION AND REPAIR PROTEIN RECF"/>
    <property type="match status" value="1"/>
</dbReference>
<dbReference type="EMBL" id="CACVAU010000025">
    <property type="protein sequence ID" value="CAA6807190.1"/>
    <property type="molecule type" value="Genomic_DNA"/>
</dbReference>
<dbReference type="CDD" id="cd00267">
    <property type="entry name" value="ABC_ATPase"/>
    <property type="match status" value="1"/>
</dbReference>
<dbReference type="InterPro" id="IPR027417">
    <property type="entry name" value="P-loop_NTPase"/>
</dbReference>
<dbReference type="Pfam" id="PF13304">
    <property type="entry name" value="AAA_21"/>
    <property type="match status" value="1"/>
</dbReference>
<dbReference type="PANTHER" id="PTHR32182:SF22">
    <property type="entry name" value="ATP-DEPENDENT ENDONUCLEASE, OLD FAMILY-RELATED"/>
    <property type="match status" value="1"/>
</dbReference>
<dbReference type="AlphaFoldDB" id="A0A6S6SQB7"/>
<evidence type="ECO:0000259" key="1">
    <source>
        <dbReference type="Pfam" id="PF13304"/>
    </source>
</evidence>
<dbReference type="InterPro" id="IPR003959">
    <property type="entry name" value="ATPase_AAA_core"/>
</dbReference>
<gene>
    <name evidence="2" type="ORF">HELGO_WM13015</name>
</gene>